<protein>
    <submittedName>
        <fullName evidence="1">Uncharacterized protein</fullName>
    </submittedName>
</protein>
<proteinExistence type="predicted"/>
<dbReference type="AlphaFoldDB" id="A0ABD1X6U5"/>
<evidence type="ECO:0000313" key="1">
    <source>
        <dbReference type="EMBL" id="KAL2557496.1"/>
    </source>
</evidence>
<comment type="caution">
    <text evidence="1">The sequence shown here is derived from an EMBL/GenBank/DDBJ whole genome shotgun (WGS) entry which is preliminary data.</text>
</comment>
<name>A0ABD1X6U5_9LAMI</name>
<gene>
    <name evidence="1" type="ORF">Fot_02235</name>
</gene>
<dbReference type="Proteomes" id="UP001604277">
    <property type="component" value="Unassembled WGS sequence"/>
</dbReference>
<keyword evidence="2" id="KW-1185">Reference proteome</keyword>
<reference evidence="2" key="1">
    <citation type="submission" date="2024-07" db="EMBL/GenBank/DDBJ databases">
        <title>Two chromosome-level genome assemblies of Korean endemic species Abeliophyllum distichum and Forsythia ovata (Oleaceae).</title>
        <authorList>
            <person name="Jang H."/>
        </authorList>
    </citation>
    <scope>NUCLEOTIDE SEQUENCE [LARGE SCALE GENOMIC DNA]</scope>
</reference>
<sequence>MKKSKGIQRGGSQVLDFSKDQFMLDSSLMPKNRKSSLGNNLMSTNDSLDFKRDHGKPGDRYKDFFGDLELVEKDSESISGEMPSSGKPKDSQLVEKRSIVECHIWLVFTGEFENDNLVINDLLRQVFHTLEMCGAIFLG</sequence>
<dbReference type="EMBL" id="JBFOLJ010000001">
    <property type="protein sequence ID" value="KAL2557496.1"/>
    <property type="molecule type" value="Genomic_DNA"/>
</dbReference>
<organism evidence="1 2">
    <name type="scientific">Forsythia ovata</name>
    <dbReference type="NCBI Taxonomy" id="205694"/>
    <lineage>
        <taxon>Eukaryota</taxon>
        <taxon>Viridiplantae</taxon>
        <taxon>Streptophyta</taxon>
        <taxon>Embryophyta</taxon>
        <taxon>Tracheophyta</taxon>
        <taxon>Spermatophyta</taxon>
        <taxon>Magnoliopsida</taxon>
        <taxon>eudicotyledons</taxon>
        <taxon>Gunneridae</taxon>
        <taxon>Pentapetalae</taxon>
        <taxon>asterids</taxon>
        <taxon>lamiids</taxon>
        <taxon>Lamiales</taxon>
        <taxon>Oleaceae</taxon>
        <taxon>Forsythieae</taxon>
        <taxon>Forsythia</taxon>
    </lineage>
</organism>
<evidence type="ECO:0000313" key="2">
    <source>
        <dbReference type="Proteomes" id="UP001604277"/>
    </source>
</evidence>
<accession>A0ABD1X6U5</accession>